<dbReference type="AlphaFoldDB" id="M7ZAQ2"/>
<feature type="region of interest" description="Disordered" evidence="4">
    <location>
        <begin position="384"/>
        <end position="427"/>
    </location>
</feature>
<keyword evidence="2" id="KW-0227">DNA damage</keyword>
<evidence type="ECO:0000256" key="4">
    <source>
        <dbReference type="SAM" id="MobiDB-lite"/>
    </source>
</evidence>
<organism evidence="5">
    <name type="scientific">Triticum urartu</name>
    <name type="common">Red wild einkorn</name>
    <name type="synonym">Crithodium urartu</name>
    <dbReference type="NCBI Taxonomy" id="4572"/>
    <lineage>
        <taxon>Eukaryota</taxon>
        <taxon>Viridiplantae</taxon>
        <taxon>Streptophyta</taxon>
        <taxon>Embryophyta</taxon>
        <taxon>Tracheophyta</taxon>
        <taxon>Spermatophyta</taxon>
        <taxon>Magnoliopsida</taxon>
        <taxon>Liliopsida</taxon>
        <taxon>Poales</taxon>
        <taxon>Poaceae</taxon>
        <taxon>BOP clade</taxon>
        <taxon>Pooideae</taxon>
        <taxon>Triticodae</taxon>
        <taxon>Triticeae</taxon>
        <taxon>Triticinae</taxon>
        <taxon>Triticum</taxon>
    </lineage>
</organism>
<feature type="compositionally biased region" description="Polar residues" evidence="4">
    <location>
        <begin position="515"/>
        <end position="529"/>
    </location>
</feature>
<dbReference type="InterPro" id="IPR001357">
    <property type="entry name" value="BRCT_dom"/>
</dbReference>
<dbReference type="STRING" id="4572.M7ZAQ2"/>
<dbReference type="SUPFAM" id="SSF52113">
    <property type="entry name" value="BRCT domain"/>
    <property type="match status" value="1"/>
</dbReference>
<sequence length="977" mass="107354">MKVNRSGVNVLYPPVGQSVVATGVGFVCDPLVRSSLLGSRMIGVIAHGEDEGSGEAGFRRPALLSAVYAIDGMRSPRAAAVKGTTWEQCPRLRVDVSTNYRCSCDDFIGLKMMYQLIYLYKPSHEVSLSDNDLCSVGNRDLLTARAMTAPRERARLEYLNSQEPGDASQASAFDIVDRLLVEDDMEASQTITVEQISATKSPPTLGSKVAQFLAKRVDHSYPLEKAAVFDWLDTPNLDDCISGNISRENPRVHVKNRLDSQGCGGYGSGTRAGAMLECIDEDLGMNYLKKPEPVGATEDSYAAYDIGPNTQMAAEAMEALFNGPTVSSDVREHEHLENTLGKENKVDTICSVNLLVQEQKLACLPQSSGGMTSQLKQLKVDHMGRPRGESSIPLTNCPSKSKTRRNAKQMTGKAKRSTESRVSRGAINDEVSDVIMGSGAEGPNSPCLLGKNAVIHPKRKRTYTFTSGSSKVGFKKATRSSADRAETTEVTELPRAKPASVFDPDTIKGMKLTHKSSSGNLKASATTTRSKVKGVQKEASDTSQLERTLSAELKKQSTSEQKVSDSCLANRVPLRELRSTEPQSKAHTSKKPLKRGLLKSPASRELASLFRSEASPVLQSSRRRRRNMSTVCVLFSQSMDSETIKDQTKILMHFGLPVATTISEATHFVAEKFARTRNMLEAMAMGIPVVTPSWLECCGEARCFIDEKKYIMRDTKKEKELRFSMPVSLSQACKKPLLEGRRVLITRNAKPSKELLKCLVVAAGGKNKKKSLLERITVSMMKNKNLEGAFVISCEQDGNICLPFIKNGLGVFDSELLLNGIVVQKLEFESLHMKWFTSAVSAPVLPPGLNARWKNTSTARMNQKRFITRGTIVFVALAYSRRGALRGPYGPGRGYEMGCAWPCVFGNCLPEEEEEDLVGNKRKGDKTGFYPDDSDEDQPYEYESGDDVDEGNVESFEEKEVLKIRAQGPAYVPQLED</sequence>
<dbReference type="InterPro" id="IPR036420">
    <property type="entry name" value="BRCT_dom_sf"/>
</dbReference>
<evidence type="ECO:0000256" key="2">
    <source>
        <dbReference type="ARBA" id="ARBA00022763"/>
    </source>
</evidence>
<accession>M7ZAQ2</accession>
<dbReference type="PROSITE" id="PS50172">
    <property type="entry name" value="BRCT"/>
    <property type="match status" value="1"/>
</dbReference>
<feature type="region of interest" description="Disordered" evidence="4">
    <location>
        <begin position="916"/>
        <end position="954"/>
    </location>
</feature>
<dbReference type="OMA" id="WLECCRE"/>
<dbReference type="Pfam" id="PF16770">
    <property type="entry name" value="RTT107_BRCT_5"/>
    <property type="match status" value="1"/>
</dbReference>
<protein>
    <submittedName>
        <fullName evidence="5">PAX-interacting protein 1</fullName>
    </submittedName>
</protein>
<dbReference type="EMBL" id="KD289927">
    <property type="protein sequence ID" value="EMS45179.1"/>
    <property type="molecule type" value="Genomic_DNA"/>
</dbReference>
<reference evidence="5" key="1">
    <citation type="journal article" date="2013" name="Nature">
        <title>Draft genome of the wheat A-genome progenitor Triticum urartu.</title>
        <authorList>
            <person name="Ling H.Q."/>
            <person name="Zhao S."/>
            <person name="Liu D."/>
            <person name="Wang J."/>
            <person name="Sun H."/>
            <person name="Zhang C."/>
            <person name="Fan H."/>
            <person name="Li D."/>
            <person name="Dong L."/>
            <person name="Tao Y."/>
            <person name="Gao C."/>
            <person name="Wu H."/>
            <person name="Li Y."/>
            <person name="Cui Y."/>
            <person name="Guo X."/>
            <person name="Zheng S."/>
            <person name="Wang B."/>
            <person name="Yu K."/>
            <person name="Liang Q."/>
            <person name="Yang W."/>
            <person name="Lou X."/>
            <person name="Chen J."/>
            <person name="Feng M."/>
            <person name="Jian J."/>
            <person name="Zhang X."/>
            <person name="Luo G."/>
            <person name="Jiang Y."/>
            <person name="Liu J."/>
            <person name="Wang Z."/>
            <person name="Sha Y."/>
            <person name="Zhang B."/>
            <person name="Wu H."/>
            <person name="Tang D."/>
            <person name="Shen Q."/>
            <person name="Xue P."/>
            <person name="Zou S."/>
            <person name="Wang X."/>
            <person name="Liu X."/>
            <person name="Wang F."/>
            <person name="Yang Y."/>
            <person name="An X."/>
            <person name="Dong Z."/>
            <person name="Zhang K."/>
            <person name="Zhang X."/>
            <person name="Luo M.C."/>
            <person name="Dvorak J."/>
            <person name="Tong Y."/>
            <person name="Wang J."/>
            <person name="Yang H."/>
            <person name="Li Z."/>
            <person name="Wang D."/>
            <person name="Zhang A."/>
            <person name="Wang J."/>
        </authorList>
    </citation>
    <scope>NUCLEOTIDE SEQUENCE</scope>
</reference>
<name>M7ZAQ2_TRIUA</name>
<dbReference type="InterPro" id="IPR051579">
    <property type="entry name" value="DDR_Transcriptional_Reg"/>
</dbReference>
<dbReference type="GO" id="GO:0005634">
    <property type="term" value="C:nucleus"/>
    <property type="evidence" value="ECO:0007669"/>
    <property type="project" value="UniProtKB-SubCell"/>
</dbReference>
<comment type="subcellular location">
    <subcellularLocation>
        <location evidence="1">Nucleus</location>
    </subcellularLocation>
</comment>
<gene>
    <name evidence="5" type="ORF">TRIUR3_32455</name>
</gene>
<dbReference type="Gene3D" id="3.40.50.10190">
    <property type="entry name" value="BRCT domain"/>
    <property type="match status" value="2"/>
</dbReference>
<feature type="region of interest" description="Disordered" evidence="4">
    <location>
        <begin position="465"/>
        <end position="598"/>
    </location>
</feature>
<dbReference type="GO" id="GO:0006974">
    <property type="term" value="P:DNA damage response"/>
    <property type="evidence" value="ECO:0007669"/>
    <property type="project" value="UniProtKB-KW"/>
</dbReference>
<dbReference type="CDD" id="cd18432">
    <property type="entry name" value="BRCT_PAXIP1_rpt6_like"/>
    <property type="match status" value="1"/>
</dbReference>
<proteinExistence type="predicted"/>
<evidence type="ECO:0000313" key="5">
    <source>
        <dbReference type="EMBL" id="EMS45179.1"/>
    </source>
</evidence>
<evidence type="ECO:0000256" key="3">
    <source>
        <dbReference type="ARBA" id="ARBA00023242"/>
    </source>
</evidence>
<dbReference type="Pfam" id="PF16589">
    <property type="entry name" value="BRCT_2"/>
    <property type="match status" value="1"/>
</dbReference>
<feature type="compositionally biased region" description="Basic residues" evidence="4">
    <location>
        <begin position="587"/>
        <end position="597"/>
    </location>
</feature>
<dbReference type="SMART" id="SM00292">
    <property type="entry name" value="BRCT"/>
    <property type="match status" value="1"/>
</dbReference>
<feature type="compositionally biased region" description="Acidic residues" evidence="4">
    <location>
        <begin position="932"/>
        <end position="954"/>
    </location>
</feature>
<dbReference type="eggNOG" id="KOG2043">
    <property type="taxonomic scope" value="Eukaryota"/>
</dbReference>
<keyword evidence="3" id="KW-0539">Nucleus</keyword>
<evidence type="ECO:0000256" key="1">
    <source>
        <dbReference type="ARBA" id="ARBA00004123"/>
    </source>
</evidence>
<dbReference type="CDD" id="cd17744">
    <property type="entry name" value="BRCT_MDC1_rpt1"/>
    <property type="match status" value="1"/>
</dbReference>
<dbReference type="PANTHER" id="PTHR23196:SF23">
    <property type="entry name" value="OS01G0939300 PROTEIN"/>
    <property type="match status" value="1"/>
</dbReference>
<dbReference type="PANTHER" id="PTHR23196">
    <property type="entry name" value="PAX TRANSCRIPTION ACTIVATION DOMAIN INTERACTING PROTEIN"/>
    <property type="match status" value="1"/>
</dbReference>
<feature type="compositionally biased region" description="Basic and acidic residues" evidence="4">
    <location>
        <begin position="481"/>
        <end position="495"/>
    </location>
</feature>